<dbReference type="GO" id="GO:0030246">
    <property type="term" value="F:carbohydrate binding"/>
    <property type="evidence" value="ECO:0007669"/>
    <property type="project" value="InterPro"/>
</dbReference>
<keyword evidence="3" id="KW-0456">Lyase</keyword>
<feature type="active site" evidence="4">
    <location>
        <position position="237"/>
    </location>
</feature>
<sequence>MMSKVFVAAVVTLFTTYMVQASEVDTLRKNVINYLTAAGADRSDQRVAAAINKLNTDTKAVQSDMNSDGSWPGIDYSEVPGTGWTPGDHYTNLKIMATAYNTAGQDLYLDNDLLADIETGMANIQSHYSVAGDILGNWWWGDIGIPLRYGPTLVLMQGKIDPVLFSAAAATQRSFVASSSGAGDANANWVSICQFYSAIVDSNSNLLNKIKGDFAGRIELQSSLADGLQTDYSWHSHGPQIYTGGYGAAFVQAIVNYCYFSRNTSYQLATEKFDLVSALIGESMLWCLNNNYWDIAVMGRSYTRSNASGSAGLEILLNAVQFDNPYKDQCIAGAKKMMENWGEYSLEAAGIANLAANSPVEAAWPIGHKHYNCSDYTVHRREDQFISVRMFSDRILSGEGTNNEPEKTWNQSDGFTFIQRGAGGEYQVGNTLPTLDWERLPGTTTEKKSRTSSYKGWLGIGFRSFVGGTTDGKNGTSAMDFLDQIAFGGQGNLNAKKSWFFFDNEMICLGSDINCATSNTVETIVNQRPIPAADIPLIVDGTAKPADLGWSETMSDISWAHFDSIGYYFPGGQTVKGIRKEQTGSWLGMNGEWDTNTDEVFSRNFITLYYDHGTQVSGASYAYGVVMNCSSSDMENYAVNSPVTIIAQTDSIHAVKHNTMNAVGAVFWEAGTVDKITVDQPCIVYYSRTGNEYSIALSEPSYRAVIVTLIFNEKLTPLTLADGVTSETAGTTTEIIYTVTSGRNYISTFTTSSVIADAEGRQESAMSLEAYPNPFNPSTTISINQKGGIEKAKGTIRIYNFNGVLVGQLPITSTAKNGVKSITWNAKNYSSGVYMVKAVIGNKILTKNIVLVL</sequence>
<feature type="domain" description="Polysaccharide lyase family 8 central" evidence="6">
    <location>
        <begin position="368"/>
        <end position="627"/>
    </location>
</feature>
<dbReference type="SUPFAM" id="SSF48230">
    <property type="entry name" value="Chondroitin AC/alginate lyase"/>
    <property type="match status" value="1"/>
</dbReference>
<evidence type="ECO:0000313" key="10">
    <source>
        <dbReference type="EMBL" id="OGK05456.1"/>
    </source>
</evidence>
<feature type="domain" description="Polysaccharide lyase 8 N-terminal alpha-helical" evidence="8">
    <location>
        <begin position="36"/>
        <end position="310"/>
    </location>
</feature>
<reference evidence="10 11" key="1">
    <citation type="journal article" date="2016" name="Nat. Commun.">
        <title>Thousands of microbial genomes shed light on interconnected biogeochemical processes in an aquifer system.</title>
        <authorList>
            <person name="Anantharaman K."/>
            <person name="Brown C.T."/>
            <person name="Hug L.A."/>
            <person name="Sharon I."/>
            <person name="Castelle C.J."/>
            <person name="Probst A.J."/>
            <person name="Thomas B.C."/>
            <person name="Singh A."/>
            <person name="Wilkins M.J."/>
            <person name="Karaoz U."/>
            <person name="Brodie E.L."/>
            <person name="Williams K.H."/>
            <person name="Hubbard S.S."/>
            <person name="Banfield J.F."/>
        </authorList>
    </citation>
    <scope>NUCLEOTIDE SEQUENCE [LARGE SCALE GENOMIC DNA]</scope>
</reference>
<feature type="domain" description="Polysaccharide lyase family 8 C-terminal" evidence="7">
    <location>
        <begin position="644"/>
        <end position="701"/>
    </location>
</feature>
<comment type="similarity">
    <text evidence="1">Belongs to the polysaccharide lyase 8 family.</text>
</comment>
<dbReference type="SUPFAM" id="SSF74650">
    <property type="entry name" value="Galactose mutarotase-like"/>
    <property type="match status" value="1"/>
</dbReference>
<proteinExistence type="inferred from homology"/>
<dbReference type="InterPro" id="IPR004103">
    <property type="entry name" value="Lyase_8_C"/>
</dbReference>
<dbReference type="InterPro" id="IPR012970">
    <property type="entry name" value="Lyase_8_alpha_N"/>
</dbReference>
<dbReference type="InterPro" id="IPR003159">
    <property type="entry name" value="Lyase_8_central_dom"/>
</dbReference>
<feature type="domain" description="Secretion system C-terminal sorting" evidence="9">
    <location>
        <begin position="771"/>
        <end position="850"/>
    </location>
</feature>
<dbReference type="Proteomes" id="UP000179243">
    <property type="component" value="Unassembled WGS sequence"/>
</dbReference>
<evidence type="ECO:0000256" key="5">
    <source>
        <dbReference type="SAM" id="SignalP"/>
    </source>
</evidence>
<evidence type="ECO:0000256" key="4">
    <source>
        <dbReference type="PIRSR" id="PIRSR638970-1"/>
    </source>
</evidence>
<dbReference type="Pfam" id="PF18962">
    <property type="entry name" value="Por_Secre_tail"/>
    <property type="match status" value="1"/>
</dbReference>
<dbReference type="Pfam" id="PF02278">
    <property type="entry name" value="Lyase_8"/>
    <property type="match status" value="1"/>
</dbReference>
<dbReference type="NCBIfam" id="TIGR04183">
    <property type="entry name" value="Por_Secre_tail"/>
    <property type="match status" value="1"/>
</dbReference>
<gene>
    <name evidence="10" type="ORF">A2519_03425</name>
</gene>
<evidence type="ECO:0000256" key="1">
    <source>
        <dbReference type="ARBA" id="ARBA00006699"/>
    </source>
</evidence>
<dbReference type="Pfam" id="PF02884">
    <property type="entry name" value="Lyase_8_C"/>
    <property type="match status" value="1"/>
</dbReference>
<dbReference type="Gene3D" id="2.70.98.10">
    <property type="match status" value="1"/>
</dbReference>
<dbReference type="Gene3D" id="1.50.10.100">
    <property type="entry name" value="Chondroitin AC/alginate lyase"/>
    <property type="match status" value="1"/>
</dbReference>
<dbReference type="InterPro" id="IPR008929">
    <property type="entry name" value="Chondroitin_lyas"/>
</dbReference>
<organism evidence="10 11">
    <name type="scientific">Candidatus Raymondbacteria bacterium RIFOXYD12_FULL_49_13</name>
    <dbReference type="NCBI Taxonomy" id="1817890"/>
    <lineage>
        <taxon>Bacteria</taxon>
        <taxon>Raymondiibacteriota</taxon>
    </lineage>
</organism>
<dbReference type="InterPro" id="IPR011013">
    <property type="entry name" value="Gal_mutarotase_sf_dom"/>
</dbReference>
<dbReference type="InterPro" id="IPR026444">
    <property type="entry name" value="Secre_tail"/>
</dbReference>
<feature type="active site" evidence="4">
    <location>
        <position position="300"/>
    </location>
</feature>
<dbReference type="SUPFAM" id="SSF49863">
    <property type="entry name" value="Hyaluronate lyase-like, C-terminal domain"/>
    <property type="match status" value="1"/>
</dbReference>
<feature type="chain" id="PRO_5009528686" description="Secretion system C-terminal sorting domain-containing protein" evidence="5">
    <location>
        <begin position="22"/>
        <end position="853"/>
    </location>
</feature>
<feature type="active site" evidence="4">
    <location>
        <position position="246"/>
    </location>
</feature>
<evidence type="ECO:0000313" key="11">
    <source>
        <dbReference type="Proteomes" id="UP000179243"/>
    </source>
</evidence>
<name>A0A1F7FG64_UNCRA</name>
<evidence type="ECO:0008006" key="12">
    <source>
        <dbReference type="Google" id="ProtNLM"/>
    </source>
</evidence>
<dbReference type="InterPro" id="IPR014718">
    <property type="entry name" value="GH-type_carb-bd"/>
</dbReference>
<dbReference type="GO" id="GO:0016837">
    <property type="term" value="F:carbon-oxygen lyase activity, acting on polysaccharides"/>
    <property type="evidence" value="ECO:0007669"/>
    <property type="project" value="UniProtKB-ARBA"/>
</dbReference>
<dbReference type="GO" id="GO:0005576">
    <property type="term" value="C:extracellular region"/>
    <property type="evidence" value="ECO:0007669"/>
    <property type="project" value="InterPro"/>
</dbReference>
<dbReference type="Pfam" id="PF08124">
    <property type="entry name" value="Lyase_8_N"/>
    <property type="match status" value="1"/>
</dbReference>
<evidence type="ECO:0000256" key="3">
    <source>
        <dbReference type="ARBA" id="ARBA00023239"/>
    </source>
</evidence>
<dbReference type="InterPro" id="IPR011071">
    <property type="entry name" value="Lyase_8-like_C"/>
</dbReference>
<dbReference type="PANTHER" id="PTHR38481:SF1">
    <property type="entry name" value="HYALURONATE LYASE"/>
    <property type="match status" value="1"/>
</dbReference>
<dbReference type="PANTHER" id="PTHR38481">
    <property type="entry name" value="HYALURONATE LYASE"/>
    <property type="match status" value="1"/>
</dbReference>
<protein>
    <recommendedName>
        <fullName evidence="12">Secretion system C-terminal sorting domain-containing protein</fullName>
    </recommendedName>
</protein>
<evidence type="ECO:0000256" key="2">
    <source>
        <dbReference type="ARBA" id="ARBA00022729"/>
    </source>
</evidence>
<dbReference type="AlphaFoldDB" id="A0A1F7FG64"/>
<evidence type="ECO:0000259" key="8">
    <source>
        <dbReference type="Pfam" id="PF08124"/>
    </source>
</evidence>
<accession>A0A1F7FG64</accession>
<dbReference type="EMBL" id="MFYX01000056">
    <property type="protein sequence ID" value="OGK05456.1"/>
    <property type="molecule type" value="Genomic_DNA"/>
</dbReference>
<dbReference type="Gene3D" id="2.60.220.10">
    <property type="entry name" value="Polysaccharide lyase family 8-like, C-terminal"/>
    <property type="match status" value="1"/>
</dbReference>
<dbReference type="InterPro" id="IPR038970">
    <property type="entry name" value="Lyase_8"/>
</dbReference>
<evidence type="ECO:0000259" key="7">
    <source>
        <dbReference type="Pfam" id="PF02884"/>
    </source>
</evidence>
<comment type="caution">
    <text evidence="10">The sequence shown here is derived from an EMBL/GenBank/DDBJ whole genome shotgun (WGS) entry which is preliminary data.</text>
</comment>
<feature type="signal peptide" evidence="5">
    <location>
        <begin position="1"/>
        <end position="21"/>
    </location>
</feature>
<dbReference type="GO" id="GO:0005975">
    <property type="term" value="P:carbohydrate metabolic process"/>
    <property type="evidence" value="ECO:0007669"/>
    <property type="project" value="InterPro"/>
</dbReference>
<keyword evidence="2 5" id="KW-0732">Signal</keyword>
<evidence type="ECO:0000259" key="6">
    <source>
        <dbReference type="Pfam" id="PF02278"/>
    </source>
</evidence>
<evidence type="ECO:0000259" key="9">
    <source>
        <dbReference type="Pfam" id="PF18962"/>
    </source>
</evidence>